<keyword evidence="7" id="KW-1185">Reference proteome</keyword>
<keyword evidence="5" id="KW-0479">Metal-binding</keyword>
<dbReference type="SUPFAM" id="SSF89562">
    <property type="entry name" value="RraA-like"/>
    <property type="match status" value="1"/>
</dbReference>
<protein>
    <recommendedName>
        <fullName evidence="2">Putative 4-hydroxy-4-methyl-2-oxoglutarate aldolase</fullName>
    </recommendedName>
    <alternativeName>
        <fullName evidence="3">Regulator of ribonuclease activity homolog</fullName>
    </alternativeName>
    <alternativeName>
        <fullName evidence="4">RraA-like protein</fullName>
    </alternativeName>
</protein>
<reference evidence="6 7" key="1">
    <citation type="submission" date="2020-08" db="EMBL/GenBank/DDBJ databases">
        <title>Genomic Encyclopedia of Type Strains, Phase IV (KMG-IV): sequencing the most valuable type-strain genomes for metagenomic binning, comparative biology and taxonomic classification.</title>
        <authorList>
            <person name="Goeker M."/>
        </authorList>
    </citation>
    <scope>NUCLEOTIDE SEQUENCE [LARGE SCALE GENOMIC DNA]</scope>
    <source>
        <strain evidence="6 7">DSM 103737</strain>
    </source>
</reference>
<accession>A0A840C0L8</accession>
<evidence type="ECO:0000256" key="2">
    <source>
        <dbReference type="ARBA" id="ARBA00016549"/>
    </source>
</evidence>
<dbReference type="InterPro" id="IPR036704">
    <property type="entry name" value="RraA/RraA-like_sf"/>
</dbReference>
<dbReference type="AlphaFoldDB" id="A0A840C0L8"/>
<dbReference type="RefSeq" id="WP_183316829.1">
    <property type="nucleotide sequence ID" value="NZ_JACIEN010000002.1"/>
</dbReference>
<dbReference type="CDD" id="cd16841">
    <property type="entry name" value="RraA_family"/>
    <property type="match status" value="1"/>
</dbReference>
<evidence type="ECO:0000313" key="7">
    <source>
        <dbReference type="Proteomes" id="UP000577362"/>
    </source>
</evidence>
<name>A0A840C0L8_9HYPH</name>
<comment type="caution">
    <text evidence="6">The sequence shown here is derived from an EMBL/GenBank/DDBJ whole genome shotgun (WGS) entry which is preliminary data.</text>
</comment>
<comment type="cofactor">
    <cofactor evidence="5">
        <name>Mg(2+)</name>
        <dbReference type="ChEBI" id="CHEBI:18420"/>
    </cofactor>
</comment>
<dbReference type="Pfam" id="PF03737">
    <property type="entry name" value="RraA-like"/>
    <property type="match status" value="1"/>
</dbReference>
<organism evidence="6 7">
    <name type="scientific">Chelatococcus caeni</name>
    <dbReference type="NCBI Taxonomy" id="1348468"/>
    <lineage>
        <taxon>Bacteria</taxon>
        <taxon>Pseudomonadati</taxon>
        <taxon>Pseudomonadota</taxon>
        <taxon>Alphaproteobacteria</taxon>
        <taxon>Hyphomicrobiales</taxon>
        <taxon>Chelatococcaceae</taxon>
        <taxon>Chelatococcus</taxon>
    </lineage>
</organism>
<evidence type="ECO:0000256" key="1">
    <source>
        <dbReference type="ARBA" id="ARBA00001968"/>
    </source>
</evidence>
<sequence>MATLADRLDRCYSGAIYDVMRDMGLRPGVLPRTIRGLVPDQRVAGPVFTVRGRPDPEVDAHTSLLEWTGLLSRAPAGHVIVCQPQDDTRALMGELSAEALKLRGVRGYIVDGGCRDTELIIEQGFPVFCRYTTPVDIVAAWRPEAFDEPVTIGNVTIRAGDFVLADRDGIIVIPADRAKEIIARTEAVIATESELRRAIRAGEDPQRAYLQYGKF</sequence>
<dbReference type="PANTHER" id="PTHR33254">
    <property type="entry name" value="4-HYDROXY-4-METHYL-2-OXOGLUTARATE ALDOLASE 3-RELATED"/>
    <property type="match status" value="1"/>
</dbReference>
<evidence type="ECO:0000256" key="3">
    <source>
        <dbReference type="ARBA" id="ARBA00029596"/>
    </source>
</evidence>
<dbReference type="GO" id="GO:0046872">
    <property type="term" value="F:metal ion binding"/>
    <property type="evidence" value="ECO:0007669"/>
    <property type="project" value="UniProtKB-KW"/>
</dbReference>
<keyword evidence="5" id="KW-0460">Magnesium</keyword>
<feature type="binding site" evidence="5">
    <location>
        <position position="116"/>
    </location>
    <ligand>
        <name>Mg(2+)</name>
        <dbReference type="ChEBI" id="CHEBI:18420"/>
    </ligand>
</feature>
<dbReference type="Proteomes" id="UP000577362">
    <property type="component" value="Unassembled WGS sequence"/>
</dbReference>
<gene>
    <name evidence="6" type="ORF">GGR16_002551</name>
</gene>
<comment type="cofactor">
    <cofactor evidence="1">
        <name>a divalent metal cation</name>
        <dbReference type="ChEBI" id="CHEBI:60240"/>
    </cofactor>
</comment>
<feature type="binding site" evidence="5">
    <location>
        <position position="115"/>
    </location>
    <ligand>
        <name>substrate</name>
    </ligand>
</feature>
<evidence type="ECO:0000256" key="4">
    <source>
        <dbReference type="ARBA" id="ARBA00030169"/>
    </source>
</evidence>
<evidence type="ECO:0000313" key="6">
    <source>
        <dbReference type="EMBL" id="MBB4017522.1"/>
    </source>
</evidence>
<dbReference type="EMBL" id="JACIEN010000002">
    <property type="protein sequence ID" value="MBB4017522.1"/>
    <property type="molecule type" value="Genomic_DNA"/>
</dbReference>
<dbReference type="PANTHER" id="PTHR33254:SF4">
    <property type="entry name" value="4-HYDROXY-4-METHYL-2-OXOGLUTARATE ALDOLASE 3-RELATED"/>
    <property type="match status" value="1"/>
</dbReference>
<evidence type="ECO:0000256" key="5">
    <source>
        <dbReference type="PIRSR" id="PIRSR605493-1"/>
    </source>
</evidence>
<proteinExistence type="predicted"/>
<dbReference type="InterPro" id="IPR005493">
    <property type="entry name" value="RraA/RraA-like"/>
</dbReference>
<dbReference type="Gene3D" id="3.50.30.40">
    <property type="entry name" value="Ribonuclease E inhibitor RraA/RraA-like"/>
    <property type="match status" value="1"/>
</dbReference>